<reference evidence="9" key="1">
    <citation type="submission" date="2017-09" db="EMBL/GenBank/DDBJ databases">
        <title>Depth-based differentiation of microbial function through sediment-hosted aquifers and enrichment of novel symbionts in the deep terrestrial subsurface.</title>
        <authorList>
            <person name="Probst A.J."/>
            <person name="Ladd B."/>
            <person name="Jarett J.K."/>
            <person name="Geller-Mcgrath D.E."/>
            <person name="Sieber C.M.K."/>
            <person name="Emerson J.B."/>
            <person name="Anantharaman K."/>
            <person name="Thomas B.C."/>
            <person name="Malmstrom R."/>
            <person name="Stieglmeier M."/>
            <person name="Klingl A."/>
            <person name="Woyke T."/>
            <person name="Ryan C.M."/>
            <person name="Banfield J.F."/>
        </authorList>
    </citation>
    <scope>NUCLEOTIDE SEQUENCE [LARGE SCALE GENOMIC DNA]</scope>
</reference>
<dbReference type="Proteomes" id="UP000228896">
    <property type="component" value="Unassembled WGS sequence"/>
</dbReference>
<evidence type="ECO:0000313" key="9">
    <source>
        <dbReference type="Proteomes" id="UP000228896"/>
    </source>
</evidence>
<dbReference type="SUPFAM" id="SSF141091">
    <property type="entry name" value="L21p-like"/>
    <property type="match status" value="1"/>
</dbReference>
<gene>
    <name evidence="6 8" type="primary">rplU</name>
    <name evidence="8" type="ORF">COS18_05735</name>
</gene>
<dbReference type="InterPro" id="IPR028909">
    <property type="entry name" value="bL21-like"/>
</dbReference>
<proteinExistence type="inferred from homology"/>
<dbReference type="Pfam" id="PF00829">
    <property type="entry name" value="Ribosomal_L21p"/>
    <property type="match status" value="1"/>
</dbReference>
<dbReference type="InterPro" id="IPR036164">
    <property type="entry name" value="bL21-like_sf"/>
</dbReference>
<evidence type="ECO:0000256" key="7">
    <source>
        <dbReference type="RuleBase" id="RU000562"/>
    </source>
</evidence>
<dbReference type="GO" id="GO:1990904">
    <property type="term" value="C:ribonucleoprotein complex"/>
    <property type="evidence" value="ECO:0007669"/>
    <property type="project" value="UniProtKB-KW"/>
</dbReference>
<keyword evidence="5 6" id="KW-0687">Ribonucleoprotein</keyword>
<dbReference type="InterPro" id="IPR001787">
    <property type="entry name" value="Ribosomal_bL21"/>
</dbReference>
<dbReference type="GO" id="GO:0003735">
    <property type="term" value="F:structural constituent of ribosome"/>
    <property type="evidence" value="ECO:0007669"/>
    <property type="project" value="InterPro"/>
</dbReference>
<dbReference type="PANTHER" id="PTHR21349:SF0">
    <property type="entry name" value="LARGE RIBOSOMAL SUBUNIT PROTEIN BL21M"/>
    <property type="match status" value="1"/>
</dbReference>
<evidence type="ECO:0000256" key="6">
    <source>
        <dbReference type="HAMAP-Rule" id="MF_01363"/>
    </source>
</evidence>
<dbReference type="NCBIfam" id="TIGR00061">
    <property type="entry name" value="L21"/>
    <property type="match status" value="1"/>
</dbReference>
<dbReference type="GO" id="GO:0005840">
    <property type="term" value="C:ribosome"/>
    <property type="evidence" value="ECO:0007669"/>
    <property type="project" value="UniProtKB-KW"/>
</dbReference>
<name>A0A2M7DKD9_9BACT</name>
<comment type="function">
    <text evidence="6 7">This protein binds to 23S rRNA in the presence of protein L20.</text>
</comment>
<evidence type="ECO:0000256" key="3">
    <source>
        <dbReference type="ARBA" id="ARBA00022884"/>
    </source>
</evidence>
<keyword evidence="3 6" id="KW-0694">RNA-binding</keyword>
<dbReference type="PANTHER" id="PTHR21349">
    <property type="entry name" value="50S RIBOSOMAL PROTEIN L21"/>
    <property type="match status" value="1"/>
</dbReference>
<dbReference type="HAMAP" id="MF_01363">
    <property type="entry name" value="Ribosomal_bL21"/>
    <property type="match status" value="1"/>
</dbReference>
<dbReference type="PROSITE" id="PS01169">
    <property type="entry name" value="RIBOSOMAL_L21"/>
    <property type="match status" value="1"/>
</dbReference>
<sequence length="104" mass="11456">MSKMAVIKTGGKQYKVKIGDIIKIEKLPANDGSKVKFDTLLIASADAREVSIGKPSLGNKVEGKILAHGQGKKVHVIKYKSKTRYKRNIGHRQHYSQIKITGIA</sequence>
<dbReference type="EMBL" id="PETS01000146">
    <property type="protein sequence ID" value="PIV50212.1"/>
    <property type="molecule type" value="Genomic_DNA"/>
</dbReference>
<protein>
    <recommendedName>
        <fullName evidence="6">Large ribosomal subunit protein bL21</fullName>
    </recommendedName>
</protein>
<dbReference type="InterPro" id="IPR018258">
    <property type="entry name" value="Ribosomal_bL21_CS"/>
</dbReference>
<evidence type="ECO:0000256" key="2">
    <source>
        <dbReference type="ARBA" id="ARBA00022730"/>
    </source>
</evidence>
<evidence type="ECO:0000256" key="1">
    <source>
        <dbReference type="ARBA" id="ARBA00008563"/>
    </source>
</evidence>
<accession>A0A2M7DKD9</accession>
<keyword evidence="4 6" id="KW-0689">Ribosomal protein</keyword>
<dbReference type="GO" id="GO:0019843">
    <property type="term" value="F:rRNA binding"/>
    <property type="evidence" value="ECO:0007669"/>
    <property type="project" value="UniProtKB-UniRule"/>
</dbReference>
<dbReference type="AlphaFoldDB" id="A0A2M7DKD9"/>
<evidence type="ECO:0000313" key="8">
    <source>
        <dbReference type="EMBL" id="PIV50212.1"/>
    </source>
</evidence>
<dbReference type="GO" id="GO:0005737">
    <property type="term" value="C:cytoplasm"/>
    <property type="evidence" value="ECO:0007669"/>
    <property type="project" value="UniProtKB-ARBA"/>
</dbReference>
<comment type="caution">
    <text evidence="8">The sequence shown here is derived from an EMBL/GenBank/DDBJ whole genome shotgun (WGS) entry which is preliminary data.</text>
</comment>
<keyword evidence="2 6" id="KW-0699">rRNA-binding</keyword>
<comment type="subunit">
    <text evidence="6">Part of the 50S ribosomal subunit. Contacts protein L20.</text>
</comment>
<evidence type="ECO:0000256" key="5">
    <source>
        <dbReference type="ARBA" id="ARBA00023274"/>
    </source>
</evidence>
<organism evidence="8 9">
    <name type="scientific">Candidatus Falkowbacteria bacterium CG02_land_8_20_14_3_00_36_14</name>
    <dbReference type="NCBI Taxonomy" id="1974560"/>
    <lineage>
        <taxon>Bacteria</taxon>
        <taxon>Candidatus Falkowiibacteriota</taxon>
    </lineage>
</organism>
<evidence type="ECO:0000256" key="4">
    <source>
        <dbReference type="ARBA" id="ARBA00022980"/>
    </source>
</evidence>
<comment type="similarity">
    <text evidence="1 6 7">Belongs to the bacterial ribosomal protein bL21 family.</text>
</comment>
<dbReference type="GO" id="GO:0006412">
    <property type="term" value="P:translation"/>
    <property type="evidence" value="ECO:0007669"/>
    <property type="project" value="UniProtKB-UniRule"/>
</dbReference>